<dbReference type="Pfam" id="PF00005">
    <property type="entry name" value="ABC_tran"/>
    <property type="match status" value="1"/>
</dbReference>
<dbReference type="GO" id="GO:0005524">
    <property type="term" value="F:ATP binding"/>
    <property type="evidence" value="ECO:0007669"/>
    <property type="project" value="UniProtKB-KW"/>
</dbReference>
<evidence type="ECO:0000256" key="1">
    <source>
        <dbReference type="ARBA" id="ARBA00005417"/>
    </source>
</evidence>
<accession>A0A3R9GFJ8</accession>
<dbReference type="InterPro" id="IPR029439">
    <property type="entry name" value="Wzt_C"/>
</dbReference>
<dbReference type="GO" id="GO:0016887">
    <property type="term" value="F:ATP hydrolysis activity"/>
    <property type="evidence" value="ECO:0007669"/>
    <property type="project" value="InterPro"/>
</dbReference>
<dbReference type="Pfam" id="PF14524">
    <property type="entry name" value="Wzt_C"/>
    <property type="match status" value="1"/>
</dbReference>
<protein>
    <submittedName>
        <fullName evidence="6">ABC transporter ATP-binding protein</fullName>
    </submittedName>
</protein>
<dbReference type="PROSITE" id="PS00211">
    <property type="entry name" value="ABC_TRANSPORTER_1"/>
    <property type="match status" value="1"/>
</dbReference>
<dbReference type="PANTHER" id="PTHR46743:SF2">
    <property type="entry name" value="TEICHOIC ACIDS EXPORT ATP-BINDING PROTEIN TAGH"/>
    <property type="match status" value="1"/>
</dbReference>
<dbReference type="InterPro" id="IPR003439">
    <property type="entry name" value="ABC_transporter-like_ATP-bd"/>
</dbReference>
<dbReference type="InterPro" id="IPR027417">
    <property type="entry name" value="P-loop_NTPase"/>
</dbReference>
<dbReference type="SUPFAM" id="SSF52540">
    <property type="entry name" value="P-loop containing nucleoside triphosphate hydrolases"/>
    <property type="match status" value="1"/>
</dbReference>
<sequence length="425" mass="47564">MDSISVNKVGKAYKIYFNRFGRLLEWISPVKRAHHNLKWVLKDISFTVGKGETVGIIGVNGAGKSTLLKLITGTSQPTTGSVTINGRVAAMLELGMGFHPDFTGRQNVFMACQLQGLSIEQIHVLMPEIEAFAEIGEAIDQPLRIYSSGMQVRLAFSVATAVRPDVLIVDEALSVGDMAFQAKCFQRINRYRREGMTLLFVTHALDDIVKHCQKAILLRHGTIDMIGEPRDVVNRFRDQIFGKSKKVKKSDDSNKLEVQLSTEDLYHTRPLYQKIEYRWGAGGAKIIDFAVVANEKMYPTSITTGSKVDFVFNVLFERDITHPVFGIMIKTHDGVIMYGTNSEISSDKDVTTATYKSGQVIKCSFRCPLDLNRGNYLISLGVSEFSIDGEDKPLDRRYDSIMIQVVNEQASIGLSNLNAEFDWEQ</sequence>
<evidence type="ECO:0000313" key="6">
    <source>
        <dbReference type="EMBL" id="RSE29363.1"/>
    </source>
</evidence>
<dbReference type="GO" id="GO:0016020">
    <property type="term" value="C:membrane"/>
    <property type="evidence" value="ECO:0007669"/>
    <property type="project" value="InterPro"/>
</dbReference>
<name>A0A3R9GFJ8_9ENTR</name>
<dbReference type="CDD" id="cd10147">
    <property type="entry name" value="Wzt_C-like"/>
    <property type="match status" value="1"/>
</dbReference>
<gene>
    <name evidence="6" type="ORF">EGT71_02315</name>
</gene>
<feature type="domain" description="ABC transporter" evidence="5">
    <location>
        <begin position="24"/>
        <end position="245"/>
    </location>
</feature>
<evidence type="ECO:0000259" key="5">
    <source>
        <dbReference type="PROSITE" id="PS50893"/>
    </source>
</evidence>
<keyword evidence="3" id="KW-0547">Nucleotide-binding</keyword>
<dbReference type="Gene3D" id="2.70.50.60">
    <property type="entry name" value="abc- transporter (atp binding component) like domain"/>
    <property type="match status" value="1"/>
</dbReference>
<dbReference type="RefSeq" id="WP_125292402.1">
    <property type="nucleotide sequence ID" value="NZ_DAMBXK010000002.1"/>
</dbReference>
<evidence type="ECO:0000256" key="2">
    <source>
        <dbReference type="ARBA" id="ARBA00022448"/>
    </source>
</evidence>
<dbReference type="PANTHER" id="PTHR46743">
    <property type="entry name" value="TEICHOIC ACIDS EXPORT ATP-BINDING PROTEIN TAGH"/>
    <property type="match status" value="1"/>
</dbReference>
<evidence type="ECO:0000256" key="4">
    <source>
        <dbReference type="ARBA" id="ARBA00022840"/>
    </source>
</evidence>
<evidence type="ECO:0000256" key="3">
    <source>
        <dbReference type="ARBA" id="ARBA00022741"/>
    </source>
</evidence>
<dbReference type="InterPro" id="IPR003593">
    <property type="entry name" value="AAA+_ATPase"/>
</dbReference>
<dbReference type="AlphaFoldDB" id="A0A3R9GFJ8"/>
<dbReference type="EMBL" id="RHXB01000001">
    <property type="protein sequence ID" value="RSE29363.1"/>
    <property type="molecule type" value="Genomic_DNA"/>
</dbReference>
<dbReference type="InterPro" id="IPR050683">
    <property type="entry name" value="Bact_Polysacc_Export_ATP-bd"/>
</dbReference>
<organism evidence="6 7">
    <name type="scientific">Atlantibacter subterraneus</name>
    <dbReference type="NCBI Taxonomy" id="255519"/>
    <lineage>
        <taxon>Bacteria</taxon>
        <taxon>Pseudomonadati</taxon>
        <taxon>Pseudomonadota</taxon>
        <taxon>Gammaproteobacteria</taxon>
        <taxon>Enterobacterales</taxon>
        <taxon>Enterobacteriaceae</taxon>
        <taxon>Atlantibacter</taxon>
    </lineage>
</organism>
<dbReference type="OrthoDB" id="9778870at2"/>
<dbReference type="PROSITE" id="PS50893">
    <property type="entry name" value="ABC_TRANSPORTER_2"/>
    <property type="match status" value="1"/>
</dbReference>
<reference evidence="6 7" key="1">
    <citation type="submission" date="2018-10" db="EMBL/GenBank/DDBJ databases">
        <title>Transmission dynamics of multidrug resistant bacteria on intensive care unit surfaces.</title>
        <authorList>
            <person name="D'Souza A.W."/>
            <person name="Potter R.F."/>
            <person name="Wallace M."/>
            <person name="Shupe A."/>
            <person name="Patel S."/>
            <person name="Sun S."/>
            <person name="Gul D."/>
            <person name="Kwon J.H."/>
            <person name="Andleeb S."/>
            <person name="Burnham C.-A.D."/>
            <person name="Dantas G."/>
        </authorList>
    </citation>
    <scope>NUCLEOTIDE SEQUENCE [LARGE SCALE GENOMIC DNA]</scope>
    <source>
        <strain evidence="6 7">AS_373</strain>
    </source>
</reference>
<comment type="similarity">
    <text evidence="1">Belongs to the ABC transporter superfamily.</text>
</comment>
<dbReference type="InterPro" id="IPR017871">
    <property type="entry name" value="ABC_transporter-like_CS"/>
</dbReference>
<dbReference type="GO" id="GO:0140359">
    <property type="term" value="F:ABC-type transporter activity"/>
    <property type="evidence" value="ECO:0007669"/>
    <property type="project" value="InterPro"/>
</dbReference>
<comment type="caution">
    <text evidence="6">The sequence shown here is derived from an EMBL/GenBank/DDBJ whole genome shotgun (WGS) entry which is preliminary data.</text>
</comment>
<dbReference type="SMART" id="SM00382">
    <property type="entry name" value="AAA"/>
    <property type="match status" value="1"/>
</dbReference>
<dbReference type="InterPro" id="IPR015860">
    <property type="entry name" value="ABC_transpr_TagH-like"/>
</dbReference>
<dbReference type="Proteomes" id="UP000275331">
    <property type="component" value="Unassembled WGS sequence"/>
</dbReference>
<keyword evidence="2" id="KW-0813">Transport</keyword>
<dbReference type="Gene3D" id="3.40.50.300">
    <property type="entry name" value="P-loop containing nucleotide triphosphate hydrolases"/>
    <property type="match status" value="1"/>
</dbReference>
<keyword evidence="4 6" id="KW-0067">ATP-binding</keyword>
<evidence type="ECO:0000313" key="7">
    <source>
        <dbReference type="Proteomes" id="UP000275331"/>
    </source>
</evidence>
<proteinExistence type="inferred from homology"/>
<dbReference type="CDD" id="cd03220">
    <property type="entry name" value="ABC_KpsT_Wzt"/>
    <property type="match status" value="1"/>
</dbReference>